<protein>
    <recommendedName>
        <fullName evidence="3">F-box domain-containing protein</fullName>
    </recommendedName>
</protein>
<proteinExistence type="predicted"/>
<dbReference type="InterPro" id="IPR036047">
    <property type="entry name" value="F-box-like_dom_sf"/>
</dbReference>
<dbReference type="EMBL" id="KV428150">
    <property type="protein sequence ID" value="KZT35151.1"/>
    <property type="molecule type" value="Genomic_DNA"/>
</dbReference>
<name>A0A166AAU0_9AGAM</name>
<dbReference type="SUPFAM" id="SSF81383">
    <property type="entry name" value="F-box domain"/>
    <property type="match status" value="1"/>
</dbReference>
<dbReference type="OrthoDB" id="2883041at2759"/>
<reference evidence="1 2" key="1">
    <citation type="journal article" date="2016" name="Mol. Biol. Evol.">
        <title>Comparative Genomics of Early-Diverging Mushroom-Forming Fungi Provides Insights into the Origins of Lignocellulose Decay Capabilities.</title>
        <authorList>
            <person name="Nagy L.G."/>
            <person name="Riley R."/>
            <person name="Tritt A."/>
            <person name="Adam C."/>
            <person name="Daum C."/>
            <person name="Floudas D."/>
            <person name="Sun H."/>
            <person name="Yadav J.S."/>
            <person name="Pangilinan J."/>
            <person name="Larsson K.H."/>
            <person name="Matsuura K."/>
            <person name="Barry K."/>
            <person name="Labutti K."/>
            <person name="Kuo R."/>
            <person name="Ohm R.A."/>
            <person name="Bhattacharya S.S."/>
            <person name="Shirouzu T."/>
            <person name="Yoshinaga Y."/>
            <person name="Martin F.M."/>
            <person name="Grigoriev I.V."/>
            <person name="Hibbett D.S."/>
        </authorList>
    </citation>
    <scope>NUCLEOTIDE SEQUENCE [LARGE SCALE GENOMIC DNA]</scope>
    <source>
        <strain evidence="1 2">HHB10207 ss-3</strain>
    </source>
</reference>
<dbReference type="Proteomes" id="UP000076798">
    <property type="component" value="Unassembled WGS sequence"/>
</dbReference>
<gene>
    <name evidence="1" type="ORF">SISSUDRAFT_1121778</name>
</gene>
<evidence type="ECO:0000313" key="2">
    <source>
        <dbReference type="Proteomes" id="UP000076798"/>
    </source>
</evidence>
<organism evidence="1 2">
    <name type="scientific">Sistotremastrum suecicum HHB10207 ss-3</name>
    <dbReference type="NCBI Taxonomy" id="1314776"/>
    <lineage>
        <taxon>Eukaryota</taxon>
        <taxon>Fungi</taxon>
        <taxon>Dikarya</taxon>
        <taxon>Basidiomycota</taxon>
        <taxon>Agaricomycotina</taxon>
        <taxon>Agaricomycetes</taxon>
        <taxon>Sistotremastrales</taxon>
        <taxon>Sistotremastraceae</taxon>
        <taxon>Sistotremastrum</taxon>
    </lineage>
</organism>
<sequence>MPFRQFRQFRTQKVERSRLPNMYDNRNHIPDEIIVNCLLGMTLEDLRNVGATCRRFQNVLMSQRKPWSTAPDKYRLPLPMGKTFQTVSIDKIYWLACRAVTLQKKFDRYEVNPLRDELQPRKALITKFMSDAQGSSYRNRPAGLLPGGRIIVAHWTWLIKFYTIDGKALLPEITYDGLLVAIDWTTSDNGGTTTLAIIVEGPPPYRRKMIVYSLIYTVTARNKERLNIKKVIEIVLPPNGGNECRLSLREPYVVILEGRSASVTVADWVTGRKFQFTFDDTHDRNRAIKRIGIHPTEPQLIFQFVTYHEGLWIETLSNIDDFLLPEPKPSKSLNETINSAITFVQQFHETSSTLIVPLYLIARETPDHTFEMVFTLDCRDVNPPRLCTISLSLKPSESRWRFHNHGSIPEKGHALTFKTSQGDTVLSFCESPQRLMEFGFDTHSILPDFRDDLRFIFPPYPSYWGWGIWEKKLCLPRRIEDGRRYVIQAVDNIYGFALVWTIQGMWLVKY</sequence>
<keyword evidence="2" id="KW-1185">Reference proteome</keyword>
<evidence type="ECO:0008006" key="3">
    <source>
        <dbReference type="Google" id="ProtNLM"/>
    </source>
</evidence>
<accession>A0A166AAU0</accession>
<dbReference type="AlphaFoldDB" id="A0A166AAU0"/>
<evidence type="ECO:0000313" key="1">
    <source>
        <dbReference type="EMBL" id="KZT35151.1"/>
    </source>
</evidence>